<keyword evidence="4" id="KW-0813">Transport</keyword>
<proteinExistence type="inferred from homology"/>
<dbReference type="OMA" id="CKPILEQ"/>
<comment type="similarity">
    <text evidence="2">Belongs to the complex I NDUFB10 subunit family.</text>
</comment>
<dbReference type="InParanoid" id="A0A6P6XWJ1"/>
<evidence type="ECO:0000256" key="9">
    <source>
        <dbReference type="ARBA" id="ARBA00023136"/>
    </source>
</evidence>
<organism evidence="10 11">
    <name type="scientific">Dermatophagoides pteronyssinus</name>
    <name type="common">European house dust mite</name>
    <dbReference type="NCBI Taxonomy" id="6956"/>
    <lineage>
        <taxon>Eukaryota</taxon>
        <taxon>Metazoa</taxon>
        <taxon>Ecdysozoa</taxon>
        <taxon>Arthropoda</taxon>
        <taxon>Chelicerata</taxon>
        <taxon>Arachnida</taxon>
        <taxon>Acari</taxon>
        <taxon>Acariformes</taxon>
        <taxon>Sarcoptiformes</taxon>
        <taxon>Astigmata</taxon>
        <taxon>Psoroptidia</taxon>
        <taxon>Analgoidea</taxon>
        <taxon>Pyroglyphidae</taxon>
        <taxon>Dermatophagoidinae</taxon>
        <taxon>Dermatophagoides</taxon>
    </lineage>
</organism>
<keyword evidence="5" id="KW-0679">Respiratory chain</keyword>
<evidence type="ECO:0000256" key="3">
    <source>
        <dbReference type="ARBA" id="ARBA00014109"/>
    </source>
</evidence>
<dbReference type="PANTHER" id="PTHR13094">
    <property type="entry name" value="NADH-UBIQUINONE OXIDOREDUCTASE PDSW SUBUNIT"/>
    <property type="match status" value="1"/>
</dbReference>
<dbReference type="InterPro" id="IPR019377">
    <property type="entry name" value="NADH_UbQ_OxRdtase_su10"/>
</dbReference>
<protein>
    <recommendedName>
        <fullName evidence="3">NADH dehydrogenase [ubiquinone] 1 beta subcomplex subunit 10</fullName>
    </recommendedName>
</protein>
<evidence type="ECO:0000313" key="10">
    <source>
        <dbReference type="Proteomes" id="UP000515146"/>
    </source>
</evidence>
<evidence type="ECO:0000256" key="5">
    <source>
        <dbReference type="ARBA" id="ARBA00022660"/>
    </source>
</evidence>
<dbReference type="AlphaFoldDB" id="A0A6P6XWJ1"/>
<gene>
    <name evidence="11" type="primary">LOC113791793</name>
</gene>
<dbReference type="CTD" id="44228"/>
<keyword evidence="8" id="KW-0496">Mitochondrion</keyword>
<evidence type="ECO:0000256" key="8">
    <source>
        <dbReference type="ARBA" id="ARBA00023128"/>
    </source>
</evidence>
<keyword evidence="10" id="KW-1185">Reference proteome</keyword>
<dbReference type="FunCoup" id="A0A6P6XWJ1">
    <property type="interactions" value="1173"/>
</dbReference>
<dbReference type="OrthoDB" id="6017729at2759"/>
<keyword evidence="6" id="KW-0999">Mitochondrion inner membrane</keyword>
<dbReference type="KEGG" id="dpte:113791793"/>
<name>A0A6P6XWJ1_DERPT</name>
<dbReference type="RefSeq" id="XP_027197423.1">
    <property type="nucleotide sequence ID" value="XM_027341622.1"/>
</dbReference>
<evidence type="ECO:0000313" key="11">
    <source>
        <dbReference type="RefSeq" id="XP_027197423.1"/>
    </source>
</evidence>
<evidence type="ECO:0000256" key="6">
    <source>
        <dbReference type="ARBA" id="ARBA00022792"/>
    </source>
</evidence>
<keyword evidence="7" id="KW-0249">Electron transport</keyword>
<dbReference type="PANTHER" id="PTHR13094:SF1">
    <property type="entry name" value="NADH DEHYDROGENASE [UBIQUINONE] 1 BETA SUBCOMPLEX SUBUNIT 10"/>
    <property type="match status" value="1"/>
</dbReference>
<dbReference type="GeneID" id="113791793"/>
<keyword evidence="9" id="KW-0472">Membrane</keyword>
<dbReference type="Proteomes" id="UP000515146">
    <property type="component" value="Unplaced"/>
</dbReference>
<reference evidence="11" key="1">
    <citation type="submission" date="2025-08" db="UniProtKB">
        <authorList>
            <consortium name="RefSeq"/>
        </authorList>
    </citation>
    <scope>IDENTIFICATION</scope>
    <source>
        <strain evidence="11">Airmid</strain>
    </source>
</reference>
<evidence type="ECO:0000256" key="2">
    <source>
        <dbReference type="ARBA" id="ARBA00008317"/>
    </source>
</evidence>
<evidence type="ECO:0000256" key="7">
    <source>
        <dbReference type="ARBA" id="ARBA00022982"/>
    </source>
</evidence>
<evidence type="ECO:0000256" key="4">
    <source>
        <dbReference type="ARBA" id="ARBA00022448"/>
    </source>
</evidence>
<accession>A0A6P6XWJ1</accession>
<dbReference type="Pfam" id="PF10249">
    <property type="entry name" value="NDUFB10"/>
    <property type="match status" value="1"/>
</dbReference>
<evidence type="ECO:0000256" key="1">
    <source>
        <dbReference type="ARBA" id="ARBA00004443"/>
    </source>
</evidence>
<dbReference type="GO" id="GO:0045271">
    <property type="term" value="C:respiratory chain complex I"/>
    <property type="evidence" value="ECO:0007669"/>
    <property type="project" value="UniProtKB-ARBA"/>
</dbReference>
<dbReference type="GO" id="GO:0005743">
    <property type="term" value="C:mitochondrial inner membrane"/>
    <property type="evidence" value="ECO:0007669"/>
    <property type="project" value="UniProtKB-SubCell"/>
</dbReference>
<comment type="subcellular location">
    <subcellularLocation>
        <location evidence="1">Mitochondrion inner membrane</location>
        <topology evidence="1">Peripheral membrane protein</topology>
        <orientation evidence="1">Matrix side</orientation>
    </subcellularLocation>
</comment>
<sequence length="179" mass="21451">MPKEGDREVNNFGLIPLDEQVQSPIIKLVRVVGKIFDGPVTWFRVNVSERFKGPPYPYYHRKFHPVTPINECYSDDMSCVYEAQSAYLRQKKVDYEILKIIRQRYENCSYWERTINEFHDLDKICLKEKQDVRDTEINLFIKYGEIGPFATVIDAFMKQKHRLIWERRQKELGQEVMTH</sequence>
<dbReference type="InterPro" id="IPR039993">
    <property type="entry name" value="NDUFB10"/>
</dbReference>